<organism evidence="2 3">
    <name type="scientific">Methanocella arvoryzae (strain DSM 22066 / NBRC 105507 / MRE50)</name>
    <dbReference type="NCBI Taxonomy" id="351160"/>
    <lineage>
        <taxon>Archaea</taxon>
        <taxon>Methanobacteriati</taxon>
        <taxon>Methanobacteriota</taxon>
        <taxon>Stenosarchaea group</taxon>
        <taxon>Methanomicrobia</taxon>
        <taxon>Methanocellales</taxon>
        <taxon>Methanocellaceae</taxon>
        <taxon>Methanocella</taxon>
    </lineage>
</organism>
<feature type="compositionally biased region" description="Polar residues" evidence="1">
    <location>
        <begin position="118"/>
        <end position="127"/>
    </location>
</feature>
<evidence type="ECO:0000313" key="2">
    <source>
        <dbReference type="EMBL" id="CAJ37601.1"/>
    </source>
</evidence>
<proteinExistence type="predicted"/>
<evidence type="ECO:0000313" key="3">
    <source>
        <dbReference type="Proteomes" id="UP000000663"/>
    </source>
</evidence>
<feature type="compositionally biased region" description="Low complexity" evidence="1">
    <location>
        <begin position="93"/>
        <end position="108"/>
    </location>
</feature>
<protein>
    <submittedName>
        <fullName evidence="2">Uncharacterized protein</fullName>
    </submittedName>
</protein>
<dbReference type="STRING" id="351160.RCIA188"/>
<gene>
    <name evidence="2" type="ORF">RCIA188</name>
</gene>
<sequence length="127" mass="13774">MLSGRHARQEARAATGFLIGIALVRILAWRSMNIWVREVLRGQGGGLRGSRSSERTFKLGGQGGHGDQRGGYVRYPEVRENIFKKSSQTFPHSPTSSQTSLPSPTSQLENPPPPPGNSPTSRSFSSA</sequence>
<accession>Q0W1Z2</accession>
<keyword evidence="3" id="KW-1185">Reference proteome</keyword>
<evidence type="ECO:0000256" key="1">
    <source>
        <dbReference type="SAM" id="MobiDB-lite"/>
    </source>
</evidence>
<feature type="region of interest" description="Disordered" evidence="1">
    <location>
        <begin position="43"/>
        <end position="127"/>
    </location>
</feature>
<dbReference type="Proteomes" id="UP000000663">
    <property type="component" value="Chromosome"/>
</dbReference>
<reference evidence="2 3" key="1">
    <citation type="journal article" date="2006" name="Science">
        <title>Genome of rice cluster I archaea -- the key methane producers in the rice rhizosphere.</title>
        <authorList>
            <person name="Erkel C."/>
            <person name="Kube M."/>
            <person name="Reinhardt R."/>
            <person name="Liesack W."/>
        </authorList>
    </citation>
    <scope>NUCLEOTIDE SEQUENCE [LARGE SCALE GENOMIC DNA]</scope>
    <source>
        <strain evidence="3">DSM 22066 / NBRC 105507 / MRE50</strain>
    </source>
</reference>
<dbReference type="KEGG" id="rci:RCIA188"/>
<dbReference type="AlphaFoldDB" id="Q0W1Z2"/>
<name>Q0W1Z2_METAR</name>
<dbReference type="EMBL" id="AM114193">
    <property type="protein sequence ID" value="CAJ37601.1"/>
    <property type="molecule type" value="Genomic_DNA"/>
</dbReference>